<dbReference type="RefSeq" id="WP_015062472.1">
    <property type="nucleotide sequence ID" value="NC_019339.1"/>
</dbReference>
<evidence type="ECO:0000313" key="1">
    <source>
        <dbReference type="EMBL" id="AFK89509.1"/>
    </source>
</evidence>
<organism evidence="1">
    <name type="scientific">Arthrobacter sp. J3.49</name>
    <dbReference type="NCBI Taxonomy" id="347213"/>
    <lineage>
        <taxon>Bacteria</taxon>
        <taxon>Bacillati</taxon>
        <taxon>Actinomycetota</taxon>
        <taxon>Actinomycetes</taxon>
        <taxon>Micrococcales</taxon>
        <taxon>Micrococcaceae</taxon>
        <taxon>Arthrobacter</taxon>
    </lineage>
</organism>
<dbReference type="AlphaFoldDB" id="I3W1N2"/>
<accession>I3W1N2</accession>
<proteinExistence type="predicted"/>
<geneLocation type="plasmid" evidence="1">
    <name>pJ349-116</name>
</geneLocation>
<dbReference type="EMBL" id="JQ418530">
    <property type="protein sequence ID" value="AFK89509.1"/>
    <property type="molecule type" value="Genomic_DNA"/>
</dbReference>
<name>I3W1N2_9MICC</name>
<protein>
    <submittedName>
        <fullName evidence="1">Uncharacterized protein</fullName>
    </submittedName>
</protein>
<sequence length="139" mass="15866">MKLIREPVSDQMWEAIRAEFALPSLRQVRRRLSELMEDPEPVMQQLARVFIDEGTFCPGFQFLAGGQLHPTVVDLFKRAMELKIHHNYFAIWMVTPSGSLDESRPVDLLESGHEPLFRALETFGREQSPAANRSRSVGA</sequence>
<reference evidence="1" key="1">
    <citation type="submission" date="2012-01" db="EMBL/GenBank/DDBJ databases">
        <authorList>
            <person name="Summers A.O."/>
            <person name="Wireman J."/>
            <person name="Sale K."/>
        </authorList>
    </citation>
    <scope>NUCLEOTIDE SEQUENCE</scope>
    <source>
        <strain evidence="1">J3-49</strain>
        <plasmid evidence="1">pJ349-116</plasmid>
    </source>
</reference>
<keyword evidence="1" id="KW-0614">Plasmid</keyword>